<organism evidence="1 2">
    <name type="scientific">Quadrisphaera granulorum</name>
    <dbReference type="NCBI Taxonomy" id="317664"/>
    <lineage>
        <taxon>Bacteria</taxon>
        <taxon>Bacillati</taxon>
        <taxon>Actinomycetota</taxon>
        <taxon>Actinomycetes</taxon>
        <taxon>Kineosporiales</taxon>
        <taxon>Kineosporiaceae</taxon>
        <taxon>Quadrisphaera</taxon>
    </lineage>
</organism>
<dbReference type="OrthoDB" id="9810441at2"/>
<dbReference type="Proteomes" id="UP000245469">
    <property type="component" value="Unassembled WGS sequence"/>
</dbReference>
<sequence>MVTTAPRCERHACRRALRCPARLVGQGTHTGVFEGIAPTGRTVRTQELVFYRVVGGKIVGVWGDLFPVVRDALRALDAA</sequence>
<evidence type="ECO:0000313" key="2">
    <source>
        <dbReference type="Proteomes" id="UP000245469"/>
    </source>
</evidence>
<proteinExistence type="predicted"/>
<gene>
    <name evidence="1" type="ORF">BXY45_12116</name>
</gene>
<accession>A0A316A0S5</accession>
<dbReference type="GO" id="GO:0030638">
    <property type="term" value="P:polyketide metabolic process"/>
    <property type="evidence" value="ECO:0007669"/>
    <property type="project" value="InterPro"/>
</dbReference>
<dbReference type="EMBL" id="QGDQ01000021">
    <property type="protein sequence ID" value="PWJ51139.1"/>
    <property type="molecule type" value="Genomic_DNA"/>
</dbReference>
<dbReference type="Pfam" id="PF07366">
    <property type="entry name" value="SnoaL"/>
    <property type="match status" value="1"/>
</dbReference>
<dbReference type="InterPro" id="IPR032710">
    <property type="entry name" value="NTF2-like_dom_sf"/>
</dbReference>
<name>A0A316A0S5_9ACTN</name>
<keyword evidence="2" id="KW-1185">Reference proteome</keyword>
<reference evidence="1 2" key="1">
    <citation type="submission" date="2018-03" db="EMBL/GenBank/DDBJ databases">
        <title>Genomic Encyclopedia of Archaeal and Bacterial Type Strains, Phase II (KMG-II): from individual species to whole genera.</title>
        <authorList>
            <person name="Goeker M."/>
        </authorList>
    </citation>
    <scope>NUCLEOTIDE SEQUENCE [LARGE SCALE GENOMIC DNA]</scope>
    <source>
        <strain evidence="1 2">DSM 44889</strain>
    </source>
</reference>
<dbReference type="InterPro" id="IPR009959">
    <property type="entry name" value="Cyclase_SnoaL-like"/>
</dbReference>
<comment type="caution">
    <text evidence="1">The sequence shown here is derived from an EMBL/GenBank/DDBJ whole genome shotgun (WGS) entry which is preliminary data.</text>
</comment>
<dbReference type="SUPFAM" id="SSF54427">
    <property type="entry name" value="NTF2-like"/>
    <property type="match status" value="1"/>
</dbReference>
<dbReference type="RefSeq" id="WP_109775440.1">
    <property type="nucleotide sequence ID" value="NZ_QGDQ01000021.1"/>
</dbReference>
<dbReference type="AlphaFoldDB" id="A0A316A0S5"/>
<protein>
    <submittedName>
        <fullName evidence="1">SnoaL-like polyketide cyclase</fullName>
    </submittedName>
</protein>
<dbReference type="Gene3D" id="3.10.450.50">
    <property type="match status" value="1"/>
</dbReference>
<evidence type="ECO:0000313" key="1">
    <source>
        <dbReference type="EMBL" id="PWJ51139.1"/>
    </source>
</evidence>